<name>A0ABY7SIL9_9RHOB</name>
<evidence type="ECO:0000256" key="7">
    <source>
        <dbReference type="ARBA" id="ARBA00023136"/>
    </source>
</evidence>
<dbReference type="InterPro" id="IPR027417">
    <property type="entry name" value="P-loop_NTPase"/>
</dbReference>
<sequence>MLELRNIQVTRGDFSLQANLTVEAGTRNAVIGASGSGKSTLLSVIAGFLAPKAGRVLWNGVDLTDIAPGKRPISILFQDQNLFPHLTASQNVGLGLRPDLRLDDLQQERVAKVLSQVGLDGLSDRRPANLSGGQQSRVALARVLLRARPLLLLDEPFAALGPALKSEMLALLHQIADDMGTTVLMVTHDPDDARALTPGTILIDKGVAHQPVATELLLQNPPAGLKAYLGLGE</sequence>
<protein>
    <submittedName>
        <fullName evidence="9">ATP-binding cassette domain-containing protein</fullName>
    </submittedName>
</protein>
<dbReference type="InterPro" id="IPR003439">
    <property type="entry name" value="ABC_transporter-like_ATP-bd"/>
</dbReference>
<keyword evidence="1" id="KW-0813">Transport</keyword>
<evidence type="ECO:0000259" key="8">
    <source>
        <dbReference type="PROSITE" id="PS50893"/>
    </source>
</evidence>
<keyword evidence="4" id="KW-0547">Nucleotide-binding</keyword>
<evidence type="ECO:0000256" key="6">
    <source>
        <dbReference type="ARBA" id="ARBA00022967"/>
    </source>
</evidence>
<evidence type="ECO:0000313" key="10">
    <source>
        <dbReference type="Proteomes" id="UP001219349"/>
    </source>
</evidence>
<dbReference type="RefSeq" id="WP_271884104.1">
    <property type="nucleotide sequence ID" value="NZ_CP067136.1"/>
</dbReference>
<dbReference type="PANTHER" id="PTHR42781:SF1">
    <property type="entry name" value="THIAMINE IMPORT ATP-BINDING PROTEIN THIQ"/>
    <property type="match status" value="1"/>
</dbReference>
<dbReference type="EMBL" id="CP067136">
    <property type="protein sequence ID" value="WCR06387.1"/>
    <property type="molecule type" value="Genomic_DNA"/>
</dbReference>
<dbReference type="GO" id="GO:0005524">
    <property type="term" value="F:ATP binding"/>
    <property type="evidence" value="ECO:0007669"/>
    <property type="project" value="UniProtKB-KW"/>
</dbReference>
<reference evidence="9 10" key="1">
    <citation type="submission" date="2021-01" db="EMBL/GenBank/DDBJ databases">
        <title>Biogeographic distribution of Paracoccus.</title>
        <authorList>
            <person name="Hollensteiner J."/>
            <person name="Leineberger J."/>
            <person name="Brinkhoff T."/>
            <person name="Daniel R."/>
        </authorList>
    </citation>
    <scope>NUCLEOTIDE SEQUENCE [LARGE SCALE GENOMIC DNA]</scope>
    <source>
        <strain evidence="9 10">KCTC 22803</strain>
    </source>
</reference>
<evidence type="ECO:0000256" key="2">
    <source>
        <dbReference type="ARBA" id="ARBA00022475"/>
    </source>
</evidence>
<dbReference type="Pfam" id="PF00005">
    <property type="entry name" value="ABC_tran"/>
    <property type="match status" value="1"/>
</dbReference>
<gene>
    <name evidence="9" type="ORF">JHX87_12910</name>
</gene>
<keyword evidence="2" id="KW-1003">Cell membrane</keyword>
<evidence type="ECO:0000313" key="9">
    <source>
        <dbReference type="EMBL" id="WCR06387.1"/>
    </source>
</evidence>
<dbReference type="InterPro" id="IPR050093">
    <property type="entry name" value="ABC_SmlMolc_Importer"/>
</dbReference>
<dbReference type="PROSITE" id="PS00211">
    <property type="entry name" value="ABC_TRANSPORTER_1"/>
    <property type="match status" value="1"/>
</dbReference>
<evidence type="ECO:0000256" key="1">
    <source>
        <dbReference type="ARBA" id="ARBA00022448"/>
    </source>
</evidence>
<evidence type="ECO:0000256" key="4">
    <source>
        <dbReference type="ARBA" id="ARBA00022741"/>
    </source>
</evidence>
<feature type="domain" description="ABC transporter" evidence="8">
    <location>
        <begin position="2"/>
        <end position="230"/>
    </location>
</feature>
<evidence type="ECO:0000256" key="5">
    <source>
        <dbReference type="ARBA" id="ARBA00022840"/>
    </source>
</evidence>
<proteinExistence type="predicted"/>
<dbReference type="PROSITE" id="PS50893">
    <property type="entry name" value="ABC_TRANSPORTER_2"/>
    <property type="match status" value="1"/>
</dbReference>
<evidence type="ECO:0000256" key="3">
    <source>
        <dbReference type="ARBA" id="ARBA00022519"/>
    </source>
</evidence>
<organism evidence="9 10">
    <name type="scientific">Paracoccus fistulariae</name>
    <dbReference type="NCBI Taxonomy" id="658446"/>
    <lineage>
        <taxon>Bacteria</taxon>
        <taxon>Pseudomonadati</taxon>
        <taxon>Pseudomonadota</taxon>
        <taxon>Alphaproteobacteria</taxon>
        <taxon>Rhodobacterales</taxon>
        <taxon>Paracoccaceae</taxon>
        <taxon>Paracoccus</taxon>
    </lineage>
</organism>
<dbReference type="InterPro" id="IPR017871">
    <property type="entry name" value="ABC_transporter-like_CS"/>
</dbReference>
<dbReference type="SMART" id="SM00382">
    <property type="entry name" value="AAA"/>
    <property type="match status" value="1"/>
</dbReference>
<dbReference type="SUPFAM" id="SSF52540">
    <property type="entry name" value="P-loop containing nucleoside triphosphate hydrolases"/>
    <property type="match status" value="1"/>
</dbReference>
<dbReference type="Gene3D" id="3.40.50.300">
    <property type="entry name" value="P-loop containing nucleotide triphosphate hydrolases"/>
    <property type="match status" value="1"/>
</dbReference>
<dbReference type="InterPro" id="IPR003593">
    <property type="entry name" value="AAA+_ATPase"/>
</dbReference>
<accession>A0ABY7SIL9</accession>
<dbReference type="PANTHER" id="PTHR42781">
    <property type="entry name" value="SPERMIDINE/PUTRESCINE IMPORT ATP-BINDING PROTEIN POTA"/>
    <property type="match status" value="1"/>
</dbReference>
<keyword evidence="7" id="KW-0472">Membrane</keyword>
<keyword evidence="3" id="KW-0997">Cell inner membrane</keyword>
<dbReference type="Proteomes" id="UP001219349">
    <property type="component" value="Chromosome"/>
</dbReference>
<keyword evidence="6" id="KW-1278">Translocase</keyword>
<keyword evidence="5 9" id="KW-0067">ATP-binding</keyword>
<keyword evidence="10" id="KW-1185">Reference proteome</keyword>